<evidence type="ECO:0000256" key="1">
    <source>
        <dbReference type="SAM" id="MobiDB-lite"/>
    </source>
</evidence>
<evidence type="ECO:0000256" key="2">
    <source>
        <dbReference type="SAM" id="Phobius"/>
    </source>
</evidence>
<protein>
    <recommendedName>
        <fullName evidence="5">Serine/threonine protein kinase</fullName>
    </recommendedName>
</protein>
<feature type="region of interest" description="Disordered" evidence="1">
    <location>
        <begin position="190"/>
        <end position="260"/>
    </location>
</feature>
<feature type="compositionally biased region" description="Low complexity" evidence="1">
    <location>
        <begin position="229"/>
        <end position="241"/>
    </location>
</feature>
<feature type="compositionally biased region" description="Low complexity" evidence="1">
    <location>
        <begin position="190"/>
        <end position="208"/>
    </location>
</feature>
<organism evidence="3 4">
    <name type="scientific">Nocardiopsis composta</name>
    <dbReference type="NCBI Taxonomy" id="157465"/>
    <lineage>
        <taxon>Bacteria</taxon>
        <taxon>Bacillati</taxon>
        <taxon>Actinomycetota</taxon>
        <taxon>Actinomycetes</taxon>
        <taxon>Streptosporangiales</taxon>
        <taxon>Nocardiopsidaceae</taxon>
        <taxon>Nocardiopsis</taxon>
    </lineage>
</organism>
<comment type="caution">
    <text evidence="3">The sequence shown here is derived from an EMBL/GenBank/DDBJ whole genome shotgun (WGS) entry which is preliminary data.</text>
</comment>
<dbReference type="Proteomes" id="UP000572635">
    <property type="component" value="Unassembled WGS sequence"/>
</dbReference>
<keyword evidence="2" id="KW-0472">Membrane</keyword>
<accession>A0A7W8QI46</accession>
<dbReference type="Gene3D" id="3.30.200.20">
    <property type="entry name" value="Phosphorylase Kinase, domain 1"/>
    <property type="match status" value="1"/>
</dbReference>
<keyword evidence="2" id="KW-1133">Transmembrane helix</keyword>
<keyword evidence="2" id="KW-0812">Transmembrane</keyword>
<dbReference type="EMBL" id="JACHDB010000001">
    <property type="protein sequence ID" value="MBB5430715.1"/>
    <property type="molecule type" value="Genomic_DNA"/>
</dbReference>
<evidence type="ECO:0000313" key="3">
    <source>
        <dbReference type="EMBL" id="MBB5430715.1"/>
    </source>
</evidence>
<feature type="region of interest" description="Disordered" evidence="1">
    <location>
        <begin position="1"/>
        <end position="23"/>
    </location>
</feature>
<reference evidence="3 4" key="1">
    <citation type="submission" date="2020-08" db="EMBL/GenBank/DDBJ databases">
        <title>Sequencing the genomes of 1000 actinobacteria strains.</title>
        <authorList>
            <person name="Klenk H.-P."/>
        </authorList>
    </citation>
    <scope>NUCLEOTIDE SEQUENCE [LARGE SCALE GENOMIC DNA]</scope>
    <source>
        <strain evidence="3 4">DSM 44551</strain>
    </source>
</reference>
<evidence type="ECO:0000313" key="4">
    <source>
        <dbReference type="Proteomes" id="UP000572635"/>
    </source>
</evidence>
<feature type="compositionally biased region" description="Low complexity" evidence="1">
    <location>
        <begin position="14"/>
        <end position="23"/>
    </location>
</feature>
<gene>
    <name evidence="3" type="ORF">HDA36_000799</name>
</gene>
<keyword evidence="4" id="KW-1185">Reference proteome</keyword>
<evidence type="ECO:0008006" key="5">
    <source>
        <dbReference type="Google" id="ProtNLM"/>
    </source>
</evidence>
<dbReference type="AlphaFoldDB" id="A0A7W8QI46"/>
<dbReference type="RefSeq" id="WP_312893475.1">
    <property type="nucleotide sequence ID" value="NZ_BAAAJD010000020.1"/>
</dbReference>
<sequence>MRPVSSPLHDSDPRQLGGYRLSGRLSQSSSGVVYLGEDATGRKVEVVLLSEGAAADPDARERFREAVAEGRDAPEGRRVLSAGTEAASAAWAAVPHGGEGPGAAAYLIPVEGGAGPVRAGAAAVLRPHWSVRSAPASARWLWAGGHGGPGAAEAPPQRGVVVGVMLLLLLALLLIVLLYFWMSMLSQQAGGSEVEPSPSPSSSQEPSPSESPSPSPSQSPGEEEEEGDPSSSPEPSDGPPSATLDEDDLEGLPGGPGSLA</sequence>
<feature type="transmembrane region" description="Helical" evidence="2">
    <location>
        <begin position="160"/>
        <end position="181"/>
    </location>
</feature>
<name>A0A7W8QI46_9ACTN</name>
<proteinExistence type="predicted"/>